<evidence type="ECO:0000256" key="6">
    <source>
        <dbReference type="ARBA" id="ARBA00023163"/>
    </source>
</evidence>
<feature type="domain" description="Zn(2)-C6 fungal-type" evidence="8">
    <location>
        <begin position="15"/>
        <end position="45"/>
    </location>
</feature>
<keyword evidence="7" id="KW-0539">Nucleus</keyword>
<dbReference type="InterPro" id="IPR036864">
    <property type="entry name" value="Zn2-C6_fun-type_DNA-bd_sf"/>
</dbReference>
<keyword evidence="4" id="KW-0805">Transcription regulation</keyword>
<dbReference type="PROSITE" id="PS00463">
    <property type="entry name" value="ZN2_CY6_FUNGAL_1"/>
    <property type="match status" value="1"/>
</dbReference>
<keyword evidence="10" id="KW-1185">Reference proteome</keyword>
<dbReference type="PANTHER" id="PTHR31313:SF81">
    <property type="entry name" value="TY1 ENHANCER ACTIVATOR"/>
    <property type="match status" value="1"/>
</dbReference>
<comment type="caution">
    <text evidence="9">The sequence shown here is derived from an EMBL/GenBank/DDBJ whole genome shotgun (WGS) entry which is preliminary data.</text>
</comment>
<dbReference type="InterPro" id="IPR007219">
    <property type="entry name" value="XnlR_reg_dom"/>
</dbReference>
<proteinExistence type="predicted"/>
<dbReference type="InterPro" id="IPR051615">
    <property type="entry name" value="Transcr_Regulatory_Elem"/>
</dbReference>
<sequence length="905" mass="101147">MNTDDNHKRQRVSRACDNCRRKKIRCDGEQPICSNCQSFGTQCTYNDTKKKRGPPKGYIEAIESRLHRMEHILGGLVQSDPRAAETVMFEMRRLEEEANIAIQAHPKVKPLEFREYRVPNAQIPDTPPSSNSPITTTFEVETQGATKSPRDLLVSNVISSSELNHSAQTPSNIPIDADVEALSKNTDQLILDDDGRVRHCGESSGFYLLQGSQKHQHDLFRIRPRARAYTNDNGLNLDPTVLPSPNLFGYLIDIYFTKINPIFPLLHKAEFLERINQNEQETPYFLLNAVFALSAALIPSETIMSRENLDSEIFFKKTRTLLDQAYEISSIENVQALVLMSIYFHLSRGGMKSWMYSGMAIRMAEDLGLHRNPDIWNIKLTRAEKETRKRVWWVCYLIDRFSSVCVGRPVSIDDQQFDTPLPCLSEDDLKVPADVAPSTGLSLKPFIELIGLHELIGQILSTMYIVKVPLTSNYPKFLSKLTDLDSALNLWLNSLSPELRYIPADYCAGKLPNSPTLIYAHVWYHCALILLHRPFILRPESSSTSQPSSSQICMDAANSITAIVTSCVNSPGYTESVIFLLFPIFTASTIHLLQAISPNHYIATSSRTSLFKNLDILKQIRERCGYAGRYYTVLTDLIIESKIDIEPGVIEDASLIDIVKNLPNSSPLMGQSLLTSIQSNQYLVDALPRAQSVESVSSISRVSPNMMTDFPAMANYVEGGFKVIEEQPSSNFDVMSLDPYAASGVVSQVRMYPAGSISPFNNSLSASQPDTRQYVNENRLGADMSVSTSENERMAWNNSLAFNIDEWNDYVGQYVADAITAPLVQSGAPITTSIRNDYINPTGYPSRTMSSSQQQSTTLENISSIDAPVIPTTDVPVIPTTEYVSDAELAMAYDLICHQSNGPKW</sequence>
<evidence type="ECO:0000256" key="5">
    <source>
        <dbReference type="ARBA" id="ARBA00023125"/>
    </source>
</evidence>
<protein>
    <recommendedName>
        <fullName evidence="8">Zn(2)-C6 fungal-type domain-containing protein</fullName>
    </recommendedName>
</protein>
<dbReference type="Gene3D" id="4.10.240.10">
    <property type="entry name" value="Zn(2)-C6 fungal-type DNA-binding domain"/>
    <property type="match status" value="1"/>
</dbReference>
<dbReference type="Pfam" id="PF00172">
    <property type="entry name" value="Zn_clus"/>
    <property type="match status" value="1"/>
</dbReference>
<keyword evidence="5" id="KW-0238">DNA-binding</keyword>
<evidence type="ECO:0000313" key="9">
    <source>
        <dbReference type="EMBL" id="KAK9768497.1"/>
    </source>
</evidence>
<dbReference type="Pfam" id="PF04082">
    <property type="entry name" value="Fungal_trans"/>
    <property type="match status" value="1"/>
</dbReference>
<evidence type="ECO:0000256" key="1">
    <source>
        <dbReference type="ARBA" id="ARBA00004123"/>
    </source>
</evidence>
<organism evidence="9 10">
    <name type="scientific">Basidiobolus ranarum</name>
    <dbReference type="NCBI Taxonomy" id="34480"/>
    <lineage>
        <taxon>Eukaryota</taxon>
        <taxon>Fungi</taxon>
        <taxon>Fungi incertae sedis</taxon>
        <taxon>Zoopagomycota</taxon>
        <taxon>Entomophthoromycotina</taxon>
        <taxon>Basidiobolomycetes</taxon>
        <taxon>Basidiobolales</taxon>
        <taxon>Basidiobolaceae</taxon>
        <taxon>Basidiobolus</taxon>
    </lineage>
</organism>
<comment type="subcellular location">
    <subcellularLocation>
        <location evidence="1">Nucleus</location>
    </subcellularLocation>
</comment>
<evidence type="ECO:0000256" key="4">
    <source>
        <dbReference type="ARBA" id="ARBA00023015"/>
    </source>
</evidence>
<gene>
    <name evidence="9" type="ORF">K7432_000836</name>
</gene>
<keyword evidence="6" id="KW-0804">Transcription</keyword>
<keyword evidence="2" id="KW-0479">Metal-binding</keyword>
<dbReference type="EMBL" id="JASJQH010000016">
    <property type="protein sequence ID" value="KAK9768497.1"/>
    <property type="molecule type" value="Genomic_DNA"/>
</dbReference>
<dbReference type="InterPro" id="IPR001138">
    <property type="entry name" value="Zn2Cys6_DnaBD"/>
</dbReference>
<evidence type="ECO:0000256" key="2">
    <source>
        <dbReference type="ARBA" id="ARBA00022723"/>
    </source>
</evidence>
<dbReference type="SMART" id="SM00066">
    <property type="entry name" value="GAL4"/>
    <property type="match status" value="1"/>
</dbReference>
<dbReference type="CDD" id="cd00067">
    <property type="entry name" value="GAL4"/>
    <property type="match status" value="1"/>
</dbReference>
<keyword evidence="3" id="KW-0862">Zinc</keyword>
<name>A0ABR2X3Z5_9FUNG</name>
<accession>A0ABR2X3Z5</accession>
<dbReference type="SUPFAM" id="SSF57701">
    <property type="entry name" value="Zn2/Cys6 DNA-binding domain"/>
    <property type="match status" value="1"/>
</dbReference>
<evidence type="ECO:0000259" key="8">
    <source>
        <dbReference type="PROSITE" id="PS50048"/>
    </source>
</evidence>
<dbReference type="Proteomes" id="UP001479436">
    <property type="component" value="Unassembled WGS sequence"/>
</dbReference>
<reference evidence="9 10" key="1">
    <citation type="submission" date="2023-04" db="EMBL/GenBank/DDBJ databases">
        <title>Genome of Basidiobolus ranarum AG-B5.</title>
        <authorList>
            <person name="Stajich J.E."/>
            <person name="Carter-House D."/>
            <person name="Gryganskyi A."/>
        </authorList>
    </citation>
    <scope>NUCLEOTIDE SEQUENCE [LARGE SCALE GENOMIC DNA]</scope>
    <source>
        <strain evidence="9 10">AG-B5</strain>
    </source>
</reference>
<evidence type="ECO:0000256" key="3">
    <source>
        <dbReference type="ARBA" id="ARBA00022833"/>
    </source>
</evidence>
<dbReference type="PANTHER" id="PTHR31313">
    <property type="entry name" value="TY1 ENHANCER ACTIVATOR"/>
    <property type="match status" value="1"/>
</dbReference>
<dbReference type="PROSITE" id="PS50048">
    <property type="entry name" value="ZN2_CY6_FUNGAL_2"/>
    <property type="match status" value="1"/>
</dbReference>
<dbReference type="SMART" id="SM00906">
    <property type="entry name" value="Fungal_trans"/>
    <property type="match status" value="1"/>
</dbReference>
<evidence type="ECO:0000256" key="7">
    <source>
        <dbReference type="ARBA" id="ARBA00023242"/>
    </source>
</evidence>
<evidence type="ECO:0000313" key="10">
    <source>
        <dbReference type="Proteomes" id="UP001479436"/>
    </source>
</evidence>
<dbReference type="CDD" id="cd12148">
    <property type="entry name" value="fungal_TF_MHR"/>
    <property type="match status" value="1"/>
</dbReference>